<dbReference type="Gene3D" id="3.40.50.300">
    <property type="entry name" value="P-loop containing nucleotide triphosphate hydrolases"/>
    <property type="match status" value="1"/>
</dbReference>
<dbReference type="CDD" id="cd03214">
    <property type="entry name" value="ABC_Iron-Siderophores_B12_Hemin"/>
    <property type="match status" value="1"/>
</dbReference>
<dbReference type="PANTHER" id="PTHR42794">
    <property type="entry name" value="HEMIN IMPORT ATP-BINDING PROTEIN HMUV"/>
    <property type="match status" value="1"/>
</dbReference>
<dbReference type="Pfam" id="PF00005">
    <property type="entry name" value="ABC_tran"/>
    <property type="match status" value="1"/>
</dbReference>
<gene>
    <name evidence="6" type="ORF">IMCC3088_2446</name>
</gene>
<dbReference type="AlphaFoldDB" id="F3L477"/>
<evidence type="ECO:0000256" key="2">
    <source>
        <dbReference type="ARBA" id="ARBA00022741"/>
    </source>
</evidence>
<dbReference type="PROSITE" id="PS50893">
    <property type="entry name" value="ABC_TRANSPORTER_2"/>
    <property type="match status" value="1"/>
</dbReference>
<dbReference type="SUPFAM" id="SSF52540">
    <property type="entry name" value="P-loop containing nucleoside triphosphate hydrolases"/>
    <property type="match status" value="1"/>
</dbReference>
<keyword evidence="2" id="KW-0547">Nucleotide-binding</keyword>
<name>F3L477_9GAMM</name>
<reference evidence="6 7" key="1">
    <citation type="journal article" date="2011" name="J. Bacteriol.">
        <title>Genome sequence of strain IMCC3088, a proteorhodopsin-containing marine bacterium belonging to the OM60/NOR5 clade.</title>
        <authorList>
            <person name="Jang Y."/>
            <person name="Oh H.M."/>
            <person name="Kang I."/>
            <person name="Lee K."/>
            <person name="Yang S.J."/>
            <person name="Cho J.C."/>
        </authorList>
    </citation>
    <scope>NUCLEOTIDE SEQUENCE [LARGE SCALE GENOMIC DNA]</scope>
    <source>
        <strain evidence="6 7">IMCC3088</strain>
    </source>
</reference>
<evidence type="ECO:0000256" key="4">
    <source>
        <dbReference type="ARBA" id="ARBA00022967"/>
    </source>
</evidence>
<dbReference type="OrthoDB" id="5292475at2"/>
<dbReference type="SMART" id="SM00382">
    <property type="entry name" value="AAA"/>
    <property type="match status" value="1"/>
</dbReference>
<proteinExistence type="predicted"/>
<dbReference type="eggNOG" id="COG4559">
    <property type="taxonomic scope" value="Bacteria"/>
</dbReference>
<keyword evidence="3" id="KW-0067">ATP-binding</keyword>
<dbReference type="RefSeq" id="WP_009576616.1">
    <property type="nucleotide sequence ID" value="NZ_AEIG01000077.1"/>
</dbReference>
<dbReference type="InterPro" id="IPR027417">
    <property type="entry name" value="P-loop_NTPase"/>
</dbReference>
<evidence type="ECO:0000313" key="7">
    <source>
        <dbReference type="Proteomes" id="UP000005615"/>
    </source>
</evidence>
<dbReference type="Proteomes" id="UP000005615">
    <property type="component" value="Unassembled WGS sequence"/>
</dbReference>
<keyword evidence="4" id="KW-1278">Translocase</keyword>
<dbReference type="InterPro" id="IPR003593">
    <property type="entry name" value="AAA+_ATPase"/>
</dbReference>
<dbReference type="PANTHER" id="PTHR42794:SF1">
    <property type="entry name" value="HEMIN IMPORT ATP-BINDING PROTEIN HMUV"/>
    <property type="match status" value="1"/>
</dbReference>
<comment type="caution">
    <text evidence="6">The sequence shown here is derived from an EMBL/GenBank/DDBJ whole genome shotgun (WGS) entry which is preliminary data.</text>
</comment>
<accession>F3L477</accession>
<dbReference type="GO" id="GO:0005524">
    <property type="term" value="F:ATP binding"/>
    <property type="evidence" value="ECO:0007669"/>
    <property type="project" value="UniProtKB-KW"/>
</dbReference>
<evidence type="ECO:0000313" key="6">
    <source>
        <dbReference type="EMBL" id="EGG28849.1"/>
    </source>
</evidence>
<dbReference type="InterPro" id="IPR003439">
    <property type="entry name" value="ABC_transporter-like_ATP-bd"/>
</dbReference>
<dbReference type="STRING" id="2518989.IMCC3088_2446"/>
<evidence type="ECO:0000256" key="5">
    <source>
        <dbReference type="ARBA" id="ARBA00037066"/>
    </source>
</evidence>
<keyword evidence="7" id="KW-1185">Reference proteome</keyword>
<comment type="function">
    <text evidence="5">Part of the ABC transporter complex HmuTUV involved in hemin import. Responsible for energy coupling to the transport system.</text>
</comment>
<sequence length="263" mass="28709">MPNQTVISASEISVAISGKTRLHSLSVNLFPGEILGLMGPNGAGKTTLLRALIGELEPTTGHVRLQGKAMHEWPLDERAKIVSVMPQYTRLDFDFSVDEVVSMGRSPHSTGQEFDRSCINRVLDVCGLQALQDQPYTHLSGGEQQRCQLARCLVQIEQTTAALTGCTLLLDEPFSSIDIGYIDTIKSYLRTLAHRGLSIVISLHDANLLAQLSDRMLVLNEGYCVANASPDEVMSPALFEDVFGVSVHVVSHPTTKTPWTIPL</sequence>
<evidence type="ECO:0000256" key="3">
    <source>
        <dbReference type="ARBA" id="ARBA00022840"/>
    </source>
</evidence>
<evidence type="ECO:0000256" key="1">
    <source>
        <dbReference type="ARBA" id="ARBA00022448"/>
    </source>
</evidence>
<dbReference type="EMBL" id="AEIG01000077">
    <property type="protein sequence ID" value="EGG28849.1"/>
    <property type="molecule type" value="Genomic_DNA"/>
</dbReference>
<keyword evidence="1" id="KW-0813">Transport</keyword>
<dbReference type="NCBIfam" id="NF010068">
    <property type="entry name" value="PRK13548.1"/>
    <property type="match status" value="1"/>
</dbReference>
<organism evidence="6 7">
    <name type="scientific">Aequoribacter fuscus</name>
    <dbReference type="NCBI Taxonomy" id="2518989"/>
    <lineage>
        <taxon>Bacteria</taxon>
        <taxon>Pseudomonadati</taxon>
        <taxon>Pseudomonadota</taxon>
        <taxon>Gammaproteobacteria</taxon>
        <taxon>Cellvibrionales</taxon>
        <taxon>Halieaceae</taxon>
        <taxon>Aequoribacter</taxon>
    </lineage>
</organism>
<protein>
    <submittedName>
        <fullName evidence="6">ABC-type hemin transport system, ATPase component</fullName>
    </submittedName>
</protein>
<dbReference type="GO" id="GO:0016887">
    <property type="term" value="F:ATP hydrolysis activity"/>
    <property type="evidence" value="ECO:0007669"/>
    <property type="project" value="InterPro"/>
</dbReference>